<evidence type="ECO:0000313" key="2">
    <source>
        <dbReference type="Proteomes" id="UP000053593"/>
    </source>
</evidence>
<sequence>MNDAIWSLPFASKLVKLCTSARLAQTAIANHLLCLKHLWIVDFGPWNSSVLTPIVTMIETKCKLTSLHLMSYSTFDSEWIKLFLDASKGLETFECILNTPFQSPIEEFLKSVYFSIMAHRPPLLEVILHTPKHCNIEVVQGQHRRITFGALPTAQMSCLPNVCIYRYSWPRDYILYIDGFELVQYTSNSSGRISYN</sequence>
<reference evidence="1 2" key="1">
    <citation type="submission" date="2014-04" db="EMBL/GenBank/DDBJ databases">
        <title>Evolutionary Origins and Diversification of the Mycorrhizal Mutualists.</title>
        <authorList>
            <consortium name="DOE Joint Genome Institute"/>
            <consortium name="Mycorrhizal Genomics Consortium"/>
            <person name="Kohler A."/>
            <person name="Kuo A."/>
            <person name="Nagy L.G."/>
            <person name="Floudas D."/>
            <person name="Copeland A."/>
            <person name="Barry K.W."/>
            <person name="Cichocki N."/>
            <person name="Veneault-Fourrey C."/>
            <person name="LaButti K."/>
            <person name="Lindquist E.A."/>
            <person name="Lipzen A."/>
            <person name="Lundell T."/>
            <person name="Morin E."/>
            <person name="Murat C."/>
            <person name="Riley R."/>
            <person name="Ohm R."/>
            <person name="Sun H."/>
            <person name="Tunlid A."/>
            <person name="Henrissat B."/>
            <person name="Grigoriev I.V."/>
            <person name="Hibbett D.S."/>
            <person name="Martin F."/>
        </authorList>
    </citation>
    <scope>NUCLEOTIDE SEQUENCE [LARGE SCALE GENOMIC DNA]</scope>
    <source>
        <strain evidence="1 2">FD-317 M1</strain>
    </source>
</reference>
<evidence type="ECO:0000313" key="1">
    <source>
        <dbReference type="EMBL" id="KIK59530.1"/>
    </source>
</evidence>
<protein>
    <submittedName>
        <fullName evidence="1">Uncharacterized protein</fullName>
    </submittedName>
</protein>
<accession>A0A0D0B7T2</accession>
<dbReference type="EMBL" id="KN834779">
    <property type="protein sequence ID" value="KIK59530.1"/>
    <property type="molecule type" value="Genomic_DNA"/>
</dbReference>
<name>A0A0D0B7T2_9AGAR</name>
<keyword evidence="2" id="KW-1185">Reference proteome</keyword>
<organism evidence="1 2">
    <name type="scientific">Collybiopsis luxurians FD-317 M1</name>
    <dbReference type="NCBI Taxonomy" id="944289"/>
    <lineage>
        <taxon>Eukaryota</taxon>
        <taxon>Fungi</taxon>
        <taxon>Dikarya</taxon>
        <taxon>Basidiomycota</taxon>
        <taxon>Agaricomycotina</taxon>
        <taxon>Agaricomycetes</taxon>
        <taxon>Agaricomycetidae</taxon>
        <taxon>Agaricales</taxon>
        <taxon>Marasmiineae</taxon>
        <taxon>Omphalotaceae</taxon>
        <taxon>Collybiopsis</taxon>
        <taxon>Collybiopsis luxurians</taxon>
    </lineage>
</organism>
<dbReference type="HOGENOM" id="CLU_1390383_0_0_1"/>
<dbReference type="Proteomes" id="UP000053593">
    <property type="component" value="Unassembled WGS sequence"/>
</dbReference>
<dbReference type="AlphaFoldDB" id="A0A0D0B7T2"/>
<gene>
    <name evidence="1" type="ORF">GYMLUDRAFT_60087</name>
</gene>
<proteinExistence type="predicted"/>